<keyword evidence="3" id="KW-1185">Reference proteome</keyword>
<evidence type="ECO:0000313" key="2">
    <source>
        <dbReference type="EMBL" id="KAJ5408587.1"/>
    </source>
</evidence>
<evidence type="ECO:0000313" key="3">
    <source>
        <dbReference type="Proteomes" id="UP001147747"/>
    </source>
</evidence>
<name>A0A9W9W8V6_9EURO</name>
<dbReference type="GO" id="GO:0008168">
    <property type="term" value="F:methyltransferase activity"/>
    <property type="evidence" value="ECO:0007669"/>
    <property type="project" value="TreeGrafter"/>
</dbReference>
<reference evidence="2" key="2">
    <citation type="journal article" date="2023" name="IMA Fungus">
        <title>Comparative genomic study of the Penicillium genus elucidates a diverse pangenome and 15 lateral gene transfer events.</title>
        <authorList>
            <person name="Petersen C."/>
            <person name="Sorensen T."/>
            <person name="Nielsen M.R."/>
            <person name="Sondergaard T.E."/>
            <person name="Sorensen J.L."/>
            <person name="Fitzpatrick D.A."/>
            <person name="Frisvad J.C."/>
            <person name="Nielsen K.L."/>
        </authorList>
    </citation>
    <scope>NUCLEOTIDE SEQUENCE</scope>
    <source>
        <strain evidence="2">IBT 29677</strain>
    </source>
</reference>
<evidence type="ECO:0008006" key="4">
    <source>
        <dbReference type="Google" id="ProtNLM"/>
    </source>
</evidence>
<protein>
    <recommendedName>
        <fullName evidence="4">Methyltransferase</fullName>
    </recommendedName>
</protein>
<feature type="region of interest" description="Disordered" evidence="1">
    <location>
        <begin position="1"/>
        <end position="28"/>
    </location>
</feature>
<dbReference type="InterPro" id="IPR029063">
    <property type="entry name" value="SAM-dependent_MTases_sf"/>
</dbReference>
<dbReference type="OrthoDB" id="2013972at2759"/>
<dbReference type="SUPFAM" id="SSF53335">
    <property type="entry name" value="S-adenosyl-L-methionine-dependent methyltransferases"/>
    <property type="match status" value="1"/>
</dbReference>
<accession>A0A9W9W8V6</accession>
<dbReference type="Pfam" id="PF13489">
    <property type="entry name" value="Methyltransf_23"/>
    <property type="match status" value="1"/>
</dbReference>
<dbReference type="PANTHER" id="PTHR43591">
    <property type="entry name" value="METHYLTRANSFERASE"/>
    <property type="match status" value="1"/>
</dbReference>
<evidence type="ECO:0000256" key="1">
    <source>
        <dbReference type="SAM" id="MobiDB-lite"/>
    </source>
</evidence>
<dbReference type="AlphaFoldDB" id="A0A9W9W8V6"/>
<dbReference type="GeneID" id="81366087"/>
<reference evidence="2" key="1">
    <citation type="submission" date="2022-12" db="EMBL/GenBank/DDBJ databases">
        <authorList>
            <person name="Petersen C."/>
        </authorList>
    </citation>
    <scope>NUCLEOTIDE SEQUENCE</scope>
    <source>
        <strain evidence="2">IBT 29677</strain>
    </source>
</reference>
<dbReference type="Proteomes" id="UP001147747">
    <property type="component" value="Unassembled WGS sequence"/>
</dbReference>
<dbReference type="CDD" id="cd02440">
    <property type="entry name" value="AdoMet_MTases"/>
    <property type="match status" value="1"/>
</dbReference>
<dbReference type="PANTHER" id="PTHR43591:SF31">
    <property type="entry name" value="LAEA-LIKE, PUTATIVE (AFU_ORTHOLOGUE AFUA_8G01930)-RELATED"/>
    <property type="match status" value="1"/>
</dbReference>
<dbReference type="Gene3D" id="3.40.50.150">
    <property type="entry name" value="Vaccinia Virus protein VP39"/>
    <property type="match status" value="1"/>
</dbReference>
<proteinExistence type="predicted"/>
<dbReference type="EMBL" id="JAPZBU010000004">
    <property type="protein sequence ID" value="KAJ5408587.1"/>
    <property type="molecule type" value="Genomic_DNA"/>
</dbReference>
<feature type="compositionally biased region" description="Basic and acidic residues" evidence="1">
    <location>
        <begin position="1"/>
        <end position="13"/>
    </location>
</feature>
<gene>
    <name evidence="2" type="ORF">N7509_002470</name>
</gene>
<comment type="caution">
    <text evidence="2">The sequence shown here is derived from an EMBL/GenBank/DDBJ whole genome shotgun (WGS) entry which is preliminary data.</text>
</comment>
<sequence>MHHQSDRGSHAMELDPSDADSAYDGSISNQSYTESITSTSFDYQYEPNDEQEQDRLDLSHHIYLMLLKGELCLAPVKNPGRVLDLGTGTGIWALDFADDNPDSEVIGIDLSPIQPAWVPPNCRFEVDDFEETWTYSQKFDYIHGREMEGSIRDHDTLFERALENLNPNGWLEMASMEVNSYSDDDTHLQAPNILEIGKNLHTASKLFGKDMSSISSWKERMEKAGFVNVKEEILKLPQSPWSKDPKLRELGKYHQLNMLEAMPPYSYALFTRLLGWNRVQIEVLLAGVRRELKDLSLHLYTNVHIIYGQKPG</sequence>
<organism evidence="2 3">
    <name type="scientific">Penicillium cosmopolitanum</name>
    <dbReference type="NCBI Taxonomy" id="1131564"/>
    <lineage>
        <taxon>Eukaryota</taxon>
        <taxon>Fungi</taxon>
        <taxon>Dikarya</taxon>
        <taxon>Ascomycota</taxon>
        <taxon>Pezizomycotina</taxon>
        <taxon>Eurotiomycetes</taxon>
        <taxon>Eurotiomycetidae</taxon>
        <taxon>Eurotiales</taxon>
        <taxon>Aspergillaceae</taxon>
        <taxon>Penicillium</taxon>
    </lineage>
</organism>
<dbReference type="RefSeq" id="XP_056492902.1">
    <property type="nucleotide sequence ID" value="XM_056627107.1"/>
</dbReference>